<feature type="domain" description="TonB-dependent receptor plug" evidence="15">
    <location>
        <begin position="229"/>
        <end position="358"/>
    </location>
</feature>
<evidence type="ECO:0000256" key="8">
    <source>
        <dbReference type="ARBA" id="ARBA00023170"/>
    </source>
</evidence>
<dbReference type="GO" id="GO:0015344">
    <property type="term" value="F:siderophore uptake transmembrane transporter activity"/>
    <property type="evidence" value="ECO:0007669"/>
    <property type="project" value="TreeGrafter"/>
</dbReference>
<dbReference type="Pfam" id="PF13715">
    <property type="entry name" value="CarbopepD_reg_2"/>
    <property type="match status" value="1"/>
</dbReference>
<dbReference type="InterPro" id="IPR037066">
    <property type="entry name" value="Plug_dom_sf"/>
</dbReference>
<dbReference type="AlphaFoldDB" id="A0A1T5CUS3"/>
<evidence type="ECO:0000256" key="6">
    <source>
        <dbReference type="ARBA" id="ARBA00023077"/>
    </source>
</evidence>
<evidence type="ECO:0000259" key="14">
    <source>
        <dbReference type="Pfam" id="PF00593"/>
    </source>
</evidence>
<evidence type="ECO:0000259" key="15">
    <source>
        <dbReference type="Pfam" id="PF07715"/>
    </source>
</evidence>
<evidence type="ECO:0000313" key="16">
    <source>
        <dbReference type="EMBL" id="SKB63255.1"/>
    </source>
</evidence>
<evidence type="ECO:0000256" key="9">
    <source>
        <dbReference type="ARBA" id="ARBA00023237"/>
    </source>
</evidence>
<organism evidence="16 17">
    <name type="scientific">Parapedobacter luteus</name>
    <dbReference type="NCBI Taxonomy" id="623280"/>
    <lineage>
        <taxon>Bacteria</taxon>
        <taxon>Pseudomonadati</taxon>
        <taxon>Bacteroidota</taxon>
        <taxon>Sphingobacteriia</taxon>
        <taxon>Sphingobacteriales</taxon>
        <taxon>Sphingobacteriaceae</taxon>
        <taxon>Parapedobacter</taxon>
    </lineage>
</organism>
<keyword evidence="3 10" id="KW-1134">Transmembrane beta strand</keyword>
<feature type="signal peptide" evidence="13">
    <location>
        <begin position="1"/>
        <end position="30"/>
    </location>
</feature>
<feature type="domain" description="TonB-dependent receptor-like beta-barrel" evidence="14">
    <location>
        <begin position="481"/>
        <end position="860"/>
    </location>
</feature>
<dbReference type="GO" id="GO:0044718">
    <property type="term" value="P:siderophore transmembrane transport"/>
    <property type="evidence" value="ECO:0007669"/>
    <property type="project" value="TreeGrafter"/>
</dbReference>
<keyword evidence="6 11" id="KW-0798">TonB box</keyword>
<sequence>MQKTLSYTNILFRMKLTLAMVLVSSAVLLANPLTGQTLNEVTLSIHVKQKALNEVISLIEQKTPFIIGYSSDVLDGDEKISVQANNLSVADVLAMITGPRNVSFRQVSARYVLIEPAAAAAAGPGGEAQQPGPVRGQVTDKHTGRTLPGITVKAKGSSATAQTDANGVFSIALPAGERQPVLLFSHVGYRSQEVPVEGDRQQPLHVQLEADLLGLEEVVVTGQGLSVSKRRLSTNAAVVSERQIRDVPATRIDQLLQSQLPNAMIKLSGGQSGATSIIQTRGFNSAFANSTPIIYVDGVRVDNLNTAPTLGMNLSGGISQGASTSALSDLPVENIERIEFINGGAATTLYGSDAANGVLQIFTKKNGTGRASFSVGADMGVETPTADFHYFDRTKDVLYQNSFYNRYTLGLNGSTAGFGYSLAGSFSDANGVLIHDQNHQRKFNFRLGMNAQLLEGLTYESSFSYSNQGLSRVRNGNSGGYSGLWFVEDGASKIIGPGFNPVLDELSDADFAVYKSFVDSAERLQDNRSMVNRFQTSQSVSYRSPSGIVLKGTAGVDFRQQRERSAVTMAYNRHIRSNNTGSLSNFMRSFLGLTFDLNAQYDWQVGDFSLLTTVGGQLFRTEDRQVAYIGQDIRDGAQTIGQAATRTSNEFYAEVANYGVFVQENIGYRNRYFIDFGVRGDGNSAFGSSVGIQYYPKVGLSYILSAEPFFAAMGQQVLNTVKIRANYGVSGNFPTPFAHERTIAFSGFGGGQSATFGHPGNPDLRPEKTYALEIGLDMGFLRDRLSLSANYFNNETRDALFNVPPAASSGVGSSLRNIGRIENKGFEIAANAQVVDSEKWGLNVRASANTVDNIVASTGGAPAFNINGLTSRTVQIVVREGYPVGYISGNYGVFDESGLMVETIPLSFLGSTIPTLTGSFGFNLRYRQLSLFANADYQHGGYLHNWDKQFRINYGASTAGVPAAEIEQNGSMNWLNYSQLFVERSDFIKVRTIGLVYNLKAGALLRRINNASIGFTAVNPLNFTASASDPEAVMPGGAQGQGSATTGGINYAAHSAARQFLLSLKFSL</sequence>
<dbReference type="SUPFAM" id="SSF49464">
    <property type="entry name" value="Carboxypeptidase regulatory domain-like"/>
    <property type="match status" value="1"/>
</dbReference>
<keyword evidence="4 10" id="KW-0812">Transmembrane</keyword>
<keyword evidence="8 16" id="KW-0675">Receptor</keyword>
<dbReference type="InterPro" id="IPR036942">
    <property type="entry name" value="Beta-barrel_TonB_sf"/>
</dbReference>
<evidence type="ECO:0000313" key="17">
    <source>
        <dbReference type="Proteomes" id="UP000190541"/>
    </source>
</evidence>
<dbReference type="PROSITE" id="PS52016">
    <property type="entry name" value="TONB_DEPENDENT_REC_3"/>
    <property type="match status" value="1"/>
</dbReference>
<accession>A0A1T5CUS3</accession>
<proteinExistence type="inferred from homology"/>
<dbReference type="InterPro" id="IPR039426">
    <property type="entry name" value="TonB-dep_rcpt-like"/>
</dbReference>
<dbReference type="Pfam" id="PF00593">
    <property type="entry name" value="TonB_dep_Rec_b-barrel"/>
    <property type="match status" value="1"/>
</dbReference>
<dbReference type="GO" id="GO:0009279">
    <property type="term" value="C:cell outer membrane"/>
    <property type="evidence" value="ECO:0007669"/>
    <property type="project" value="UniProtKB-SubCell"/>
</dbReference>
<keyword evidence="2 10" id="KW-0813">Transport</keyword>
<comment type="subcellular location">
    <subcellularLocation>
        <location evidence="1 10">Cell outer membrane</location>
        <topology evidence="1 10">Multi-pass membrane protein</topology>
    </subcellularLocation>
</comment>
<feature type="compositionally biased region" description="Low complexity" evidence="12">
    <location>
        <begin position="122"/>
        <end position="133"/>
    </location>
</feature>
<evidence type="ECO:0000256" key="2">
    <source>
        <dbReference type="ARBA" id="ARBA00022448"/>
    </source>
</evidence>
<dbReference type="Pfam" id="PF07715">
    <property type="entry name" value="Plug"/>
    <property type="match status" value="1"/>
</dbReference>
<dbReference type="Proteomes" id="UP000190541">
    <property type="component" value="Unassembled WGS sequence"/>
</dbReference>
<evidence type="ECO:0000256" key="1">
    <source>
        <dbReference type="ARBA" id="ARBA00004571"/>
    </source>
</evidence>
<keyword evidence="7 10" id="KW-0472">Membrane</keyword>
<evidence type="ECO:0000256" key="10">
    <source>
        <dbReference type="PROSITE-ProRule" id="PRU01360"/>
    </source>
</evidence>
<dbReference type="STRING" id="623280.SAMN05660226_02372"/>
<keyword evidence="17" id="KW-1185">Reference proteome</keyword>
<protein>
    <submittedName>
        <fullName evidence="16">Outer membrane receptor proteins, mostly Fe transport</fullName>
    </submittedName>
</protein>
<reference evidence="16 17" key="1">
    <citation type="submission" date="2017-02" db="EMBL/GenBank/DDBJ databases">
        <authorList>
            <person name="Peterson S.W."/>
        </authorList>
    </citation>
    <scope>NUCLEOTIDE SEQUENCE [LARGE SCALE GENOMIC DNA]</scope>
    <source>
        <strain evidence="16 17">DSM 22899</strain>
    </source>
</reference>
<comment type="similarity">
    <text evidence="10 11">Belongs to the TonB-dependent receptor family.</text>
</comment>
<dbReference type="InterPro" id="IPR008969">
    <property type="entry name" value="CarboxyPept-like_regulatory"/>
</dbReference>
<name>A0A1T5CUS3_9SPHI</name>
<feature type="chain" id="PRO_5012211114" evidence="13">
    <location>
        <begin position="31"/>
        <end position="1068"/>
    </location>
</feature>
<keyword evidence="5 13" id="KW-0732">Signal</keyword>
<feature type="region of interest" description="Disordered" evidence="12">
    <location>
        <begin position="122"/>
        <end position="149"/>
    </location>
</feature>
<dbReference type="Gene3D" id="2.60.40.1120">
    <property type="entry name" value="Carboxypeptidase-like, regulatory domain"/>
    <property type="match status" value="1"/>
</dbReference>
<dbReference type="InterPro" id="IPR000531">
    <property type="entry name" value="Beta-barrel_TonB"/>
</dbReference>
<gene>
    <name evidence="16" type="ORF">SAMN05660226_02372</name>
</gene>
<dbReference type="InterPro" id="IPR012910">
    <property type="entry name" value="Plug_dom"/>
</dbReference>
<dbReference type="Gene3D" id="2.170.130.10">
    <property type="entry name" value="TonB-dependent receptor, plug domain"/>
    <property type="match status" value="1"/>
</dbReference>
<evidence type="ECO:0000256" key="11">
    <source>
        <dbReference type="RuleBase" id="RU003357"/>
    </source>
</evidence>
<dbReference type="PANTHER" id="PTHR30069">
    <property type="entry name" value="TONB-DEPENDENT OUTER MEMBRANE RECEPTOR"/>
    <property type="match status" value="1"/>
</dbReference>
<dbReference type="SUPFAM" id="SSF56935">
    <property type="entry name" value="Porins"/>
    <property type="match status" value="1"/>
</dbReference>
<evidence type="ECO:0000256" key="13">
    <source>
        <dbReference type="SAM" id="SignalP"/>
    </source>
</evidence>
<evidence type="ECO:0000256" key="3">
    <source>
        <dbReference type="ARBA" id="ARBA00022452"/>
    </source>
</evidence>
<dbReference type="EMBL" id="FUYS01000005">
    <property type="protein sequence ID" value="SKB63255.1"/>
    <property type="molecule type" value="Genomic_DNA"/>
</dbReference>
<dbReference type="Gene3D" id="2.40.170.20">
    <property type="entry name" value="TonB-dependent receptor, beta-barrel domain"/>
    <property type="match status" value="1"/>
</dbReference>
<evidence type="ECO:0000256" key="5">
    <source>
        <dbReference type="ARBA" id="ARBA00022729"/>
    </source>
</evidence>
<evidence type="ECO:0000256" key="4">
    <source>
        <dbReference type="ARBA" id="ARBA00022692"/>
    </source>
</evidence>
<keyword evidence="9 10" id="KW-0998">Cell outer membrane</keyword>
<evidence type="ECO:0000256" key="7">
    <source>
        <dbReference type="ARBA" id="ARBA00023136"/>
    </source>
</evidence>
<evidence type="ECO:0000256" key="12">
    <source>
        <dbReference type="SAM" id="MobiDB-lite"/>
    </source>
</evidence>
<dbReference type="PANTHER" id="PTHR30069:SF29">
    <property type="entry name" value="HEMOGLOBIN AND HEMOGLOBIN-HAPTOGLOBIN-BINDING PROTEIN 1-RELATED"/>
    <property type="match status" value="1"/>
</dbReference>